<dbReference type="SMART" id="SM00949">
    <property type="entry name" value="PAZ"/>
    <property type="match status" value="1"/>
</dbReference>
<feature type="domain" description="RNase III" evidence="19">
    <location>
        <begin position="1751"/>
        <end position="1862"/>
    </location>
</feature>
<dbReference type="Gene3D" id="1.10.1520.10">
    <property type="entry name" value="Ribonuclease III domain"/>
    <property type="match status" value="2"/>
</dbReference>
<dbReference type="InterPro" id="IPR005034">
    <property type="entry name" value="Dicer_dimerisation"/>
</dbReference>
<keyword evidence="11" id="KW-0067">ATP-binding</keyword>
<dbReference type="InterPro" id="IPR027417">
    <property type="entry name" value="P-loop_NTPase"/>
</dbReference>
<proteinExistence type="inferred from homology"/>
<evidence type="ECO:0000259" key="23">
    <source>
        <dbReference type="PROSITE" id="PS51327"/>
    </source>
</evidence>
<evidence type="ECO:0000256" key="10">
    <source>
        <dbReference type="ARBA" id="ARBA00022806"/>
    </source>
</evidence>
<evidence type="ECO:0008006" key="26">
    <source>
        <dbReference type="Google" id="ProtNLM"/>
    </source>
</evidence>
<feature type="region of interest" description="Disordered" evidence="18">
    <location>
        <begin position="27"/>
        <end position="52"/>
    </location>
</feature>
<dbReference type="InterPro" id="IPR000999">
    <property type="entry name" value="RNase_III_dom"/>
</dbReference>
<keyword evidence="4" id="KW-0540">Nuclease</keyword>
<evidence type="ECO:0000256" key="2">
    <source>
        <dbReference type="ARBA" id="ARBA00001946"/>
    </source>
</evidence>
<feature type="compositionally biased region" description="Basic residues" evidence="18">
    <location>
        <begin position="785"/>
        <end position="826"/>
    </location>
</feature>
<dbReference type="SUPFAM" id="SSF52540">
    <property type="entry name" value="P-loop containing nucleoside triphosphate hydrolases"/>
    <property type="match status" value="1"/>
</dbReference>
<dbReference type="PROSITE" id="PS50142">
    <property type="entry name" value="RNASE_3_2"/>
    <property type="match status" value="2"/>
</dbReference>
<dbReference type="InterPro" id="IPR000477">
    <property type="entry name" value="RT_dom"/>
</dbReference>
<dbReference type="InterPro" id="IPR038248">
    <property type="entry name" value="Dicer_dimer_sf"/>
</dbReference>
<evidence type="ECO:0000259" key="20">
    <source>
        <dbReference type="PROSITE" id="PS50821"/>
    </source>
</evidence>
<evidence type="ECO:0000313" key="25">
    <source>
        <dbReference type="Proteomes" id="UP000594261"/>
    </source>
</evidence>
<dbReference type="Pfam" id="PF00271">
    <property type="entry name" value="Helicase_C"/>
    <property type="match status" value="1"/>
</dbReference>
<feature type="domain" description="RNase III" evidence="19">
    <location>
        <begin position="1541"/>
        <end position="1710"/>
    </location>
</feature>
<dbReference type="InterPro" id="IPR036389">
    <property type="entry name" value="RNase_III_sf"/>
</dbReference>
<dbReference type="Gene3D" id="3.40.50.300">
    <property type="entry name" value="P-loop containing nucleotide triphosphate hydrolases"/>
    <property type="match status" value="2"/>
</dbReference>
<dbReference type="PANTHER" id="PTHR14950">
    <property type="entry name" value="DICER-RELATED"/>
    <property type="match status" value="1"/>
</dbReference>
<dbReference type="InterPro" id="IPR014001">
    <property type="entry name" value="Helicase_ATP-bd"/>
</dbReference>
<evidence type="ECO:0000256" key="8">
    <source>
        <dbReference type="ARBA" id="ARBA00022759"/>
    </source>
</evidence>
<comment type="cofactor">
    <cofactor evidence="1">
        <name>Mn(2+)</name>
        <dbReference type="ChEBI" id="CHEBI:29035"/>
    </cofactor>
</comment>
<dbReference type="GO" id="GO:0046872">
    <property type="term" value="F:metal ion binding"/>
    <property type="evidence" value="ECO:0007669"/>
    <property type="project" value="UniProtKB-KW"/>
</dbReference>
<evidence type="ECO:0000259" key="21">
    <source>
        <dbReference type="PROSITE" id="PS51192"/>
    </source>
</evidence>
<reference evidence="25" key="1">
    <citation type="journal article" date="2016" name="G3 (Bethesda)">
        <title>First Draft Assembly and Annotation of the Genome of a California Endemic Oak Quercus lobata Nee (Fagaceae).</title>
        <authorList>
            <person name="Sork V.L."/>
            <person name="Fitz-Gibbon S.T."/>
            <person name="Puiu D."/>
            <person name="Crepeau M."/>
            <person name="Gugger P.F."/>
            <person name="Sherman R."/>
            <person name="Stevens K."/>
            <person name="Langley C.H."/>
            <person name="Pellegrini M."/>
            <person name="Salzberg S.L."/>
        </authorList>
    </citation>
    <scope>NUCLEOTIDE SEQUENCE [LARGE SCALE GENOMIC DNA]</scope>
    <source>
        <strain evidence="25">cv. SW786</strain>
    </source>
</reference>
<evidence type="ECO:0000259" key="19">
    <source>
        <dbReference type="PROSITE" id="PS50142"/>
    </source>
</evidence>
<dbReference type="GO" id="GO:0004386">
    <property type="term" value="F:helicase activity"/>
    <property type="evidence" value="ECO:0007669"/>
    <property type="project" value="UniProtKB-KW"/>
</dbReference>
<evidence type="ECO:0000256" key="13">
    <source>
        <dbReference type="ARBA" id="ARBA00022884"/>
    </source>
</evidence>
<evidence type="ECO:0000256" key="17">
    <source>
        <dbReference type="PROSITE-ProRule" id="PRU00657"/>
    </source>
</evidence>
<dbReference type="Gene3D" id="3.30.160.380">
    <property type="entry name" value="Dicer dimerisation domain"/>
    <property type="match status" value="1"/>
</dbReference>
<dbReference type="Gene3D" id="2.170.260.10">
    <property type="entry name" value="paz domain"/>
    <property type="match status" value="1"/>
</dbReference>
<dbReference type="SMART" id="SM00535">
    <property type="entry name" value="RIBOc"/>
    <property type="match status" value="2"/>
</dbReference>
<dbReference type="PROSITE" id="PS51327">
    <property type="entry name" value="DICER_DSRBF"/>
    <property type="match status" value="1"/>
</dbReference>
<dbReference type="FunFam" id="3.40.50.300:FF:000420">
    <property type="entry name" value="Endoribonuclease dicer-like 1"/>
    <property type="match status" value="1"/>
</dbReference>
<feature type="region of interest" description="Disordered" evidence="18">
    <location>
        <begin position="785"/>
        <end position="829"/>
    </location>
</feature>
<evidence type="ECO:0000256" key="15">
    <source>
        <dbReference type="ARBA" id="ARBA00023242"/>
    </source>
</evidence>
<dbReference type="InterPro" id="IPR011545">
    <property type="entry name" value="DEAD/DEAH_box_helicase_dom"/>
</dbReference>
<dbReference type="Proteomes" id="UP000594261">
    <property type="component" value="Chromosome 2"/>
</dbReference>
<dbReference type="FunCoup" id="A0A7N2L244">
    <property type="interactions" value="2657"/>
</dbReference>
<dbReference type="InterPro" id="IPR001650">
    <property type="entry name" value="Helicase_C-like"/>
</dbReference>
<evidence type="ECO:0000256" key="5">
    <source>
        <dbReference type="ARBA" id="ARBA00022723"/>
    </source>
</evidence>
<dbReference type="InterPro" id="IPR003100">
    <property type="entry name" value="PAZ_dom"/>
</dbReference>
<feature type="domain" description="Helicase C-terminal" evidence="22">
    <location>
        <begin position="941"/>
        <end position="1093"/>
    </location>
</feature>
<dbReference type="CDD" id="cd18034">
    <property type="entry name" value="DEXHc_dicer"/>
    <property type="match status" value="1"/>
</dbReference>
<dbReference type="GO" id="GO:0005634">
    <property type="term" value="C:nucleus"/>
    <property type="evidence" value="ECO:0007669"/>
    <property type="project" value="UniProtKB-SubCell"/>
</dbReference>
<evidence type="ECO:0000256" key="16">
    <source>
        <dbReference type="ARBA" id="ARBA00035116"/>
    </source>
</evidence>
<dbReference type="GO" id="GO:0010267">
    <property type="term" value="P:ta-siRNA processing"/>
    <property type="evidence" value="ECO:0007669"/>
    <property type="project" value="UniProtKB-ARBA"/>
</dbReference>
<dbReference type="SUPFAM" id="SSF56672">
    <property type="entry name" value="DNA/RNA polymerases"/>
    <property type="match status" value="1"/>
</dbReference>
<keyword evidence="9" id="KW-0378">Hydrolase</keyword>
<keyword evidence="8" id="KW-0255">Endonuclease</keyword>
<sequence>MPDGGDDRPTAGTTEFGATVATSSLGVSDSGVHVDHDDGVEPGSATHVTDKDPRKIARKYQLELCKKALEENIIVYLGTGCGKTHIAVLLIHELSHLIKKPQKNICIFLAPTVALVQQQAKVIEDSIDFKVGVYCGNSKQLKCHEDWDKEIEQYEILVMTPQILLRNLVHRFIKMELIVLLIFDECHHAQVKSNHPYAEIMKVYYKPDVGKVPRIFGMTASPVVGKGASDPANLPKSINSLEILLNAKVYSVLDKEELDTFVESPVVRVYDYGPVPNGTSSYYVTHCSKLEEMKCQCISTLKRNDHQSMLNAKKLLSRIHDNMIFCLENLGLWGALQASRILLTGDRSERNELIEVEENFSDDSVCNRYLAQAAEVFDSDLMKDGIASDLSSVEILKEPYFSRKLLRLIGILSSIRFRTLPEVRVTGFAQWFANFGGGLLSVSILINGAPADFFGSTRGLRQGDPLSPMLFLVMMEVLSRMLKRVEGAGLIRGFKADGRRGEGECVSHLLFADDTILFCDAEMEQILHVRMLLLCFQAVTGLKVNVLKSEMVPIGEVNNVHTLVEILGCQIGSLPMTYLAMPLGASHKSPFIWNPILEKINRKLAGWKKLYLSKGGRLTLLKSTLSSLPTYYLSLFTIPSHVANKIEKIQRDFLWEDSKVHLVGWDKVCAPKANGGLGIRKLTTFNRALLGKWLWRFGVEETLLWRRVVALKFGEEWGGWSSKLGRSVHGCGLWRSIRKGWEVFSKYIWFEVGVGNRVKFWTDQWCGDLPLQLSFLVVRRRRRHLGERAKKKKKKTKKKQKKKKKKKERGGARRSARSSSGKRRRAAAVTAGRGQRYGIATNREAFVALSLERLGTEARKSWKVLFLRDPNDWEMGDVYKFLHTLGSNLPQSEQGDRMIWKLSKKGDFNICLFYDRLRSPLPIIFPWKGTERKSFYKNRADGLALGIRLQPDRKCIIFVNRVVTARSLSLILQKLKILASWKCDFLVGVHAGLKSMTRKTMNIILERFRSGELNLLIATKVGEEGLDIQTCCLVIRFDLPETVSSFIQSRGRARMPQSEYVFLVDSGNQKEVDLIKDFQEDEDRMNMEIVNRTSNETFIGSEEKIYKVDSSGACISSGYSISLLHQYCSKLPCDEFFDPKPVFSYFDDLGGTVCHINLPPNAPLRQVVGAPQSSTEAARKDACLKAIEMLHKMGSLNDNLLVGQDDVDEVGLGSDSSDSDSCEGEGPRAELHEMLVPAVLKEPWTNLENPVHFYSYYIEFSPHPEDRIYKKFSLFVKAALPEEAERMELDLHLAHRRSVMTKFVPSGVAEFDKDEIVLAQNFQEMYLKVILDRLEFVRESVSLGKSNTCESSSLTFYLLLPVILHDSDNKITVDWKIIRRCLSSPVFRTPEDAMEKENFPLGDHLILANGYRSISEVTDSLVHAPSYKQGFFFITNIVDGKNGYSPHSETSSYAEHLYEKFGVQLKYPEQPLLHAKPLFCLHNLLHNRKPEDSESRELEEYFTDLPPELCQLKIIGFSKDIGSSISLLPSIMHRLENLLVAIELKKKFSAAFPEGAEITCDRVLEALTTEKCQERFSLERLEVLGDAFLKFAVGRRLFLLHDTLDEGELTRKRSNVVNNSNLYKLATRSKLQVYIRDQSFDPLQFYAFGRPCPIICNKQNEGSTHSQSSNLADCASFNEVRCSKGHHWLHKKTIADVVEALVGAFIVDSGFKAATSFLRWIGIQVDFEASQVSNVCIASTSYMPLRARMDIGALEKLLGHRFLHKGLLLQAFVHPSYNQHGGGCYQRLEFLGDAVLDYLITSYLYSVYPNLKPGQLTDLRSVSVNNKAFANVAVDRSFHQFLICDSSGLTEAIKIYVDFVKTPAPQGSPHEGPKCPKGLISQP</sequence>
<keyword evidence="10" id="KW-0347">Helicase</keyword>
<evidence type="ECO:0000256" key="3">
    <source>
        <dbReference type="ARBA" id="ARBA00004123"/>
    </source>
</evidence>
<feature type="domain" description="Helicase ATP-binding" evidence="21">
    <location>
        <begin position="64"/>
        <end position="240"/>
    </location>
</feature>
<keyword evidence="12" id="KW-0460">Magnesium</keyword>
<dbReference type="SUPFAM" id="SSF69065">
    <property type="entry name" value="RNase III domain-like"/>
    <property type="match status" value="2"/>
</dbReference>
<evidence type="ECO:0000256" key="12">
    <source>
        <dbReference type="ARBA" id="ARBA00022842"/>
    </source>
</evidence>
<comment type="subcellular location">
    <subcellularLocation>
        <location evidence="3">Nucleus</location>
    </subcellularLocation>
</comment>
<evidence type="ECO:0000256" key="1">
    <source>
        <dbReference type="ARBA" id="ARBA00001936"/>
    </source>
</evidence>
<dbReference type="GO" id="GO:0005524">
    <property type="term" value="F:ATP binding"/>
    <property type="evidence" value="ECO:0007669"/>
    <property type="project" value="UniProtKB-KW"/>
</dbReference>
<evidence type="ECO:0000256" key="14">
    <source>
        <dbReference type="ARBA" id="ARBA00023158"/>
    </source>
</evidence>
<feature type="domain" description="Dicer dsRNA-binding fold" evidence="23">
    <location>
        <begin position="1120"/>
        <end position="1210"/>
    </location>
</feature>
<evidence type="ECO:0000256" key="18">
    <source>
        <dbReference type="SAM" id="MobiDB-lite"/>
    </source>
</evidence>
<dbReference type="EnsemblPlants" id="QL02p091725:mrna">
    <property type="protein sequence ID" value="QL02p091725:mrna"/>
    <property type="gene ID" value="QL02p091725"/>
</dbReference>
<evidence type="ECO:0000256" key="9">
    <source>
        <dbReference type="ARBA" id="ARBA00022801"/>
    </source>
</evidence>
<evidence type="ECO:0000313" key="24">
    <source>
        <dbReference type="EnsemblPlants" id="QL02p091725:mrna"/>
    </source>
</evidence>
<dbReference type="InterPro" id="IPR043502">
    <property type="entry name" value="DNA/RNA_pol_sf"/>
</dbReference>
<keyword evidence="25" id="KW-1185">Reference proteome</keyword>
<keyword evidence="14" id="KW-0943">RNA-mediated gene silencing</keyword>
<dbReference type="SMART" id="SM00490">
    <property type="entry name" value="HELICc"/>
    <property type="match status" value="1"/>
</dbReference>
<dbReference type="Gramene" id="QL02p091725:mrna">
    <property type="protein sequence ID" value="QL02p091725:mrna"/>
    <property type="gene ID" value="QL02p091725"/>
</dbReference>
<dbReference type="PROSITE" id="PS50821">
    <property type="entry name" value="PAZ"/>
    <property type="match status" value="1"/>
</dbReference>
<keyword evidence="5" id="KW-0479">Metal-binding</keyword>
<dbReference type="GO" id="GO:0003723">
    <property type="term" value="F:RNA binding"/>
    <property type="evidence" value="ECO:0007669"/>
    <property type="project" value="UniProtKB-UniRule"/>
</dbReference>
<dbReference type="PROSITE" id="PS51192">
    <property type="entry name" value="HELICASE_ATP_BIND_1"/>
    <property type="match status" value="1"/>
</dbReference>
<keyword evidence="7" id="KW-0547">Nucleotide-binding</keyword>
<dbReference type="GO" id="GO:0004525">
    <property type="term" value="F:ribonuclease III activity"/>
    <property type="evidence" value="ECO:0007669"/>
    <property type="project" value="InterPro"/>
</dbReference>
<feature type="domain" description="PAZ" evidence="20">
    <location>
        <begin position="1400"/>
        <end position="1514"/>
    </location>
</feature>
<comment type="similarity">
    <text evidence="16 17">Belongs to the helicase family. Dicer subfamily.</text>
</comment>
<keyword evidence="15" id="KW-0539">Nucleus</keyword>
<comment type="cofactor">
    <cofactor evidence="2">
        <name>Mg(2+)</name>
        <dbReference type="ChEBI" id="CHEBI:18420"/>
    </cofactor>
</comment>
<protein>
    <recommendedName>
        <fullName evidence="26">Dicer-like protein 4</fullName>
    </recommendedName>
</protein>
<dbReference type="Pfam" id="PF00636">
    <property type="entry name" value="Ribonuclease_3"/>
    <property type="match status" value="2"/>
</dbReference>
<organism evidence="24 25">
    <name type="scientific">Quercus lobata</name>
    <name type="common">Valley oak</name>
    <dbReference type="NCBI Taxonomy" id="97700"/>
    <lineage>
        <taxon>Eukaryota</taxon>
        <taxon>Viridiplantae</taxon>
        <taxon>Streptophyta</taxon>
        <taxon>Embryophyta</taxon>
        <taxon>Tracheophyta</taxon>
        <taxon>Spermatophyta</taxon>
        <taxon>Magnoliopsida</taxon>
        <taxon>eudicotyledons</taxon>
        <taxon>Gunneridae</taxon>
        <taxon>Pentapetalae</taxon>
        <taxon>rosids</taxon>
        <taxon>fabids</taxon>
        <taxon>Fagales</taxon>
        <taxon>Fagaceae</taxon>
        <taxon>Quercus</taxon>
    </lineage>
</organism>
<name>A0A7N2L244_QUELO</name>
<dbReference type="Pfam" id="PF00270">
    <property type="entry name" value="DEAD"/>
    <property type="match status" value="1"/>
</dbReference>
<keyword evidence="6" id="KW-0677">Repeat</keyword>
<evidence type="ECO:0000256" key="11">
    <source>
        <dbReference type="ARBA" id="ARBA00022840"/>
    </source>
</evidence>
<dbReference type="OMA" id="YHVNRMC"/>
<dbReference type="SMART" id="SM00487">
    <property type="entry name" value="DEXDc"/>
    <property type="match status" value="1"/>
</dbReference>
<accession>A0A7N2L244</accession>
<dbReference type="Pfam" id="PF03368">
    <property type="entry name" value="Dicer_dimer"/>
    <property type="match status" value="1"/>
</dbReference>
<dbReference type="CDD" id="cd00593">
    <property type="entry name" value="RIBOc"/>
    <property type="match status" value="2"/>
</dbReference>
<dbReference type="PANTHER" id="PTHR14950:SF15">
    <property type="entry name" value="DICER-LIKE PROTEIN 4"/>
    <property type="match status" value="1"/>
</dbReference>
<dbReference type="PROSITE" id="PS51194">
    <property type="entry name" value="HELICASE_CTER"/>
    <property type="match status" value="1"/>
</dbReference>
<dbReference type="InParanoid" id="A0A7N2L244"/>
<evidence type="ECO:0000256" key="7">
    <source>
        <dbReference type="ARBA" id="ARBA00022741"/>
    </source>
</evidence>
<keyword evidence="13 17" id="KW-0694">RNA-binding</keyword>
<evidence type="ECO:0000259" key="22">
    <source>
        <dbReference type="PROSITE" id="PS51194"/>
    </source>
</evidence>
<dbReference type="FunFam" id="3.40.50.300:FF:000705">
    <property type="entry name" value="Endoribonuclease dicer-like protein"/>
    <property type="match status" value="1"/>
</dbReference>
<evidence type="ECO:0000256" key="6">
    <source>
        <dbReference type="ARBA" id="ARBA00022737"/>
    </source>
</evidence>
<dbReference type="FunFam" id="1.10.1520.10:FF:000004">
    <property type="entry name" value="Endoribonuclease dicer-like 1"/>
    <property type="match status" value="1"/>
</dbReference>
<evidence type="ECO:0000256" key="4">
    <source>
        <dbReference type="ARBA" id="ARBA00022722"/>
    </source>
</evidence>
<dbReference type="PROSITE" id="PS00517">
    <property type="entry name" value="RNASE_3_1"/>
    <property type="match status" value="1"/>
</dbReference>
<dbReference type="GO" id="GO:0005737">
    <property type="term" value="C:cytoplasm"/>
    <property type="evidence" value="ECO:0007669"/>
    <property type="project" value="TreeGrafter"/>
</dbReference>
<dbReference type="FunFam" id="3.30.160.380:FF:000001">
    <property type="entry name" value="Endoribonuclease dicer-like 1"/>
    <property type="match status" value="1"/>
</dbReference>
<dbReference type="Pfam" id="PF00078">
    <property type="entry name" value="RVT_1"/>
    <property type="match status" value="1"/>
</dbReference>
<reference evidence="24" key="2">
    <citation type="submission" date="2021-01" db="UniProtKB">
        <authorList>
            <consortium name="EnsemblPlants"/>
        </authorList>
    </citation>
    <scope>IDENTIFICATION</scope>
</reference>